<feature type="transmembrane region" description="Helical" evidence="1">
    <location>
        <begin position="101"/>
        <end position="123"/>
    </location>
</feature>
<dbReference type="EMBL" id="JAGQFT010000007">
    <property type="protein sequence ID" value="MBR0561323.1"/>
    <property type="molecule type" value="Genomic_DNA"/>
</dbReference>
<keyword evidence="1" id="KW-0472">Membrane</keyword>
<evidence type="ECO:0000313" key="2">
    <source>
        <dbReference type="EMBL" id="MBR0561323.1"/>
    </source>
</evidence>
<keyword evidence="1" id="KW-0812">Transmembrane</keyword>
<dbReference type="Proteomes" id="UP000675747">
    <property type="component" value="Unassembled WGS sequence"/>
</dbReference>
<sequence length="244" mass="26378">MFTSAPDPAPPAASRLDAVAVAVLVVAYPVLAHLALHFRSMPLTVAAGMALALAALWKPLAALRPAAWLAAAAALAVLCGLASLHLAVLPLYLPPVAANLFIAWIFLRTLGGGNTPLIARVVWHLHDRPDALEPDLAAYARRLTWVWGAFFLVVAAVSGALAVVAEPDGILALAGLRNPLPLPQAWWFWFTNVVNLSAAGVLMAAEFAYRRRRFPQHRARYPTLLAFLRRMRTTLPGIWRDLVA</sequence>
<dbReference type="EMBL" id="JAGQFT020000009">
    <property type="protein sequence ID" value="MBS7458244.1"/>
    <property type="molecule type" value="Genomic_DNA"/>
</dbReference>
<evidence type="ECO:0000313" key="4">
    <source>
        <dbReference type="Proteomes" id="UP000675747"/>
    </source>
</evidence>
<feature type="transmembrane region" description="Helical" evidence="1">
    <location>
        <begin position="144"/>
        <end position="165"/>
    </location>
</feature>
<keyword evidence="1" id="KW-1133">Transmembrane helix</keyword>
<accession>A0A8J8AYN1</accession>
<reference evidence="3 4" key="1">
    <citation type="journal article" date="2021" name="Microbiol. Resour. Announc.">
        <title>Draft Genome Sequence of Coralloluteibacterium stylophorae LMG 29479T.</title>
        <authorList>
            <person name="Karlyshev A.V."/>
            <person name="Kudryashova E.B."/>
            <person name="Ariskina E.V."/>
            <person name="Conroy A.P."/>
            <person name="Abidueva E.Y."/>
        </authorList>
    </citation>
    <scope>NUCLEOTIDE SEQUENCE [LARGE SCALE GENOMIC DNA]</scope>
    <source>
        <strain evidence="3 4">LMG 29479</strain>
    </source>
</reference>
<feature type="transmembrane region" description="Helical" evidence="1">
    <location>
        <begin position="185"/>
        <end position="209"/>
    </location>
</feature>
<feature type="transmembrane region" description="Helical" evidence="1">
    <location>
        <begin position="68"/>
        <end position="89"/>
    </location>
</feature>
<comment type="caution">
    <text evidence="2">The sequence shown here is derived from an EMBL/GenBank/DDBJ whole genome shotgun (WGS) entry which is preliminary data.</text>
</comment>
<proteinExistence type="predicted"/>
<dbReference type="RefSeq" id="WP_211925287.1">
    <property type="nucleotide sequence ID" value="NZ_JAGQFT020000009.1"/>
</dbReference>
<evidence type="ECO:0000256" key="1">
    <source>
        <dbReference type="SAM" id="Phobius"/>
    </source>
</evidence>
<dbReference type="AlphaFoldDB" id="A0A8J8AYN1"/>
<gene>
    <name evidence="3" type="ORF">KB893_013980</name>
    <name evidence="2" type="ORF">KB893_02135</name>
</gene>
<organism evidence="2">
    <name type="scientific">Coralloluteibacterium stylophorae</name>
    <dbReference type="NCBI Taxonomy" id="1776034"/>
    <lineage>
        <taxon>Bacteria</taxon>
        <taxon>Pseudomonadati</taxon>
        <taxon>Pseudomonadota</taxon>
        <taxon>Gammaproteobacteria</taxon>
        <taxon>Lysobacterales</taxon>
        <taxon>Lysobacteraceae</taxon>
        <taxon>Coralloluteibacterium</taxon>
    </lineage>
</organism>
<reference evidence="2" key="2">
    <citation type="submission" date="2021-04" db="EMBL/GenBank/DDBJ databases">
        <authorList>
            <person name="Karlyshev A.V."/>
        </authorList>
    </citation>
    <scope>NUCLEOTIDE SEQUENCE</scope>
    <source>
        <strain evidence="2">LMG 29479</strain>
    </source>
</reference>
<feature type="transmembrane region" description="Helical" evidence="1">
    <location>
        <begin position="37"/>
        <end position="56"/>
    </location>
</feature>
<keyword evidence="4" id="KW-1185">Reference proteome</keyword>
<name>A0A8J8AYN1_9GAMM</name>
<protein>
    <submittedName>
        <fullName evidence="2">Ketosynthase</fullName>
    </submittedName>
</protein>
<evidence type="ECO:0000313" key="3">
    <source>
        <dbReference type="EMBL" id="MBS7458244.1"/>
    </source>
</evidence>